<gene>
    <name evidence="1" type="ORF">C427_5004</name>
</gene>
<dbReference type="AlphaFoldDB" id="M4RWR4"/>
<organism evidence="1 2">
    <name type="scientific">Paraglaciecola psychrophila 170</name>
    <dbReference type="NCBI Taxonomy" id="1129794"/>
    <lineage>
        <taxon>Bacteria</taxon>
        <taxon>Pseudomonadati</taxon>
        <taxon>Pseudomonadota</taxon>
        <taxon>Gammaproteobacteria</taxon>
        <taxon>Alteromonadales</taxon>
        <taxon>Alteromonadaceae</taxon>
        <taxon>Paraglaciecola</taxon>
    </lineage>
</organism>
<sequence>MKGFMRFTGALITKVFVFQTGISEVGGGNELYFCCTMDIHKIES</sequence>
<evidence type="ECO:0000313" key="1">
    <source>
        <dbReference type="EMBL" id="AGH47103.1"/>
    </source>
</evidence>
<proteinExistence type="predicted"/>
<dbReference type="EMBL" id="CP003837">
    <property type="protein sequence ID" value="AGH47103.1"/>
    <property type="molecule type" value="Genomic_DNA"/>
</dbReference>
<protein>
    <submittedName>
        <fullName evidence="1">Uncharacterized protein</fullName>
    </submittedName>
</protein>
<keyword evidence="2" id="KW-1185">Reference proteome</keyword>
<dbReference type="KEGG" id="gps:C427_5004"/>
<reference evidence="1 2" key="1">
    <citation type="journal article" date="2013" name="Genome Announc.">
        <title>Complete Genome Sequence of Glaciecola psychrophila Strain 170T.</title>
        <authorList>
            <person name="Yin J."/>
            <person name="Chen J."/>
            <person name="Liu G."/>
            <person name="Yu Y."/>
            <person name="Song L."/>
            <person name="Wang X."/>
            <person name="Qu X."/>
        </authorList>
    </citation>
    <scope>NUCLEOTIDE SEQUENCE [LARGE SCALE GENOMIC DNA]</scope>
    <source>
        <strain evidence="1 2">170</strain>
    </source>
</reference>
<name>M4RWR4_9ALTE</name>
<dbReference type="PATRIC" id="fig|1129794.4.peg.4990"/>
<dbReference type="Proteomes" id="UP000011864">
    <property type="component" value="Chromosome"/>
</dbReference>
<dbReference type="HOGENOM" id="CLU_3219761_0_0_6"/>
<evidence type="ECO:0000313" key="2">
    <source>
        <dbReference type="Proteomes" id="UP000011864"/>
    </source>
</evidence>
<accession>M4RWR4</accession>